<name>A0A0A9YRN7_LYGHE</name>
<gene>
    <name evidence="2" type="primary">unc-31_1</name>
    <name evidence="3" type="synonym">unc-31_0</name>
    <name evidence="2" type="ORF">CM83_11508</name>
    <name evidence="3" type="ORF">CM83_11512</name>
</gene>
<evidence type="ECO:0000313" key="2">
    <source>
        <dbReference type="EMBL" id="JAG33768.1"/>
    </source>
</evidence>
<dbReference type="AlphaFoldDB" id="A0A0A9YRN7"/>
<evidence type="ECO:0000256" key="1">
    <source>
        <dbReference type="SAM" id="MobiDB-lite"/>
    </source>
</evidence>
<reference evidence="4" key="3">
    <citation type="submission" date="2014-09" db="EMBL/GenBank/DDBJ databases">
        <authorList>
            <person name="Magalhaes I.L.F."/>
            <person name="Oliveira U."/>
            <person name="Santos F.R."/>
            <person name="Vidigal T.H.D.A."/>
            <person name="Brescovit A.D."/>
            <person name="Santos A.J."/>
        </authorList>
    </citation>
    <scope>NUCLEOTIDE SEQUENCE</scope>
</reference>
<feature type="compositionally biased region" description="Polar residues" evidence="1">
    <location>
        <begin position="121"/>
        <end position="130"/>
    </location>
</feature>
<evidence type="ECO:0000313" key="3">
    <source>
        <dbReference type="EMBL" id="JAG33769.1"/>
    </source>
</evidence>
<dbReference type="EMBL" id="GBHO01009836">
    <property type="protein sequence ID" value="JAG33768.1"/>
    <property type="molecule type" value="Transcribed_RNA"/>
</dbReference>
<dbReference type="EMBL" id="GBRD01004360">
    <property type="protein sequence ID" value="JAG61461.1"/>
    <property type="molecule type" value="Transcribed_RNA"/>
</dbReference>
<sequence>MRQGIFQWVEPVDSPESKKVPVGGLSSVIYNVQTFDLGDEESKVTVDESIQTMLPLETDTLHQMMVASLKDTLFEDFGTQVTPTPEVSPKPSSVVYIENEKKPFRSTSKTQKSELVRSDSKPQASTEENVKLTTDSYCQTLAYHSQQTSTTDMVSKCNNSTQHSRNELKDQDHANFETWYNVEMQRLNS</sequence>
<evidence type="ECO:0000313" key="4">
    <source>
        <dbReference type="EMBL" id="JAG61460.1"/>
    </source>
</evidence>
<feature type="compositionally biased region" description="Basic and acidic residues" evidence="1">
    <location>
        <begin position="111"/>
        <end position="120"/>
    </location>
</feature>
<dbReference type="EMBL" id="GBRD01004361">
    <property type="protein sequence ID" value="JAG61460.1"/>
    <property type="molecule type" value="Transcribed_RNA"/>
</dbReference>
<dbReference type="EMBL" id="GBHO01009835">
    <property type="protein sequence ID" value="JAG33769.1"/>
    <property type="molecule type" value="Transcribed_RNA"/>
</dbReference>
<reference evidence="2" key="2">
    <citation type="submission" date="2014-07" db="EMBL/GenBank/DDBJ databases">
        <authorList>
            <person name="Hull J."/>
        </authorList>
    </citation>
    <scope>NUCLEOTIDE SEQUENCE</scope>
</reference>
<accession>A0A0A9YRN7</accession>
<reference evidence="2" key="1">
    <citation type="journal article" date="2014" name="PLoS ONE">
        <title>Transcriptome-Based Identification of ABC Transporters in the Western Tarnished Plant Bug Lygus hesperus.</title>
        <authorList>
            <person name="Hull J.J."/>
            <person name="Chaney K."/>
            <person name="Geib S.M."/>
            <person name="Fabrick J.A."/>
            <person name="Brent C.S."/>
            <person name="Walsh D."/>
            <person name="Lavine L.C."/>
        </authorList>
    </citation>
    <scope>NUCLEOTIDE SEQUENCE</scope>
</reference>
<proteinExistence type="predicted"/>
<organism evidence="2">
    <name type="scientific">Lygus hesperus</name>
    <name type="common">Western plant bug</name>
    <dbReference type="NCBI Taxonomy" id="30085"/>
    <lineage>
        <taxon>Eukaryota</taxon>
        <taxon>Metazoa</taxon>
        <taxon>Ecdysozoa</taxon>
        <taxon>Arthropoda</taxon>
        <taxon>Hexapoda</taxon>
        <taxon>Insecta</taxon>
        <taxon>Pterygota</taxon>
        <taxon>Neoptera</taxon>
        <taxon>Paraneoptera</taxon>
        <taxon>Hemiptera</taxon>
        <taxon>Heteroptera</taxon>
        <taxon>Panheteroptera</taxon>
        <taxon>Cimicomorpha</taxon>
        <taxon>Miridae</taxon>
        <taxon>Mirini</taxon>
        <taxon>Lygus</taxon>
    </lineage>
</organism>
<feature type="region of interest" description="Disordered" evidence="1">
    <location>
        <begin position="101"/>
        <end position="130"/>
    </location>
</feature>
<protein>
    <submittedName>
        <fullName evidence="2">Calcium-dependent secretion activator</fullName>
    </submittedName>
</protein>